<accession>E2B8T9</accession>
<name>E2B8T9_HARSA</name>
<sequence>MPAGHQSEDDGYMSMNGRKAKMALVALRPVPDCPEPQDPAGVSTQEFPPPPEEAERIISTLLPMVSPGNSSKRNIVVGQNPERRSAGRQQQWMVAVEDSMRHGNAVTTQTTLPKTRHQRPYGWENGTVESLRLAQPPSPPSKFASLPYDGKVSFNWIPPRTNPSAVEKHREVRRRSSEECLEDIGRQQQSPERERERERDRERERTSHLRKQQRQNEIMKSSSVEDRLLMNRPDKESSQRRRNDSDSSEGRFSRNSESERSSIPRSSSVSVERFSMRANCDSSDFSRANSTSNERFHSDFSIAVASASSNDHVSVPSSDPFSIRNLDFVSFSLPRADSSEHFSAPTSDRCSEGRYSDLFSTRNSDFSARNSADFRTQSDEERFSDDSLEELLPPPPPISKRHSIAWEVSLEDDPLYAPGSTKVVGRRRRKSSDVSSVGSASKLRDFDDWQDPRLSTTDDDLVSPYSDSSTNELDQIRPQELTKNGTYVIRRGRKKERKVLPKTPTKTKSLSFENGEESRLSDVKRYSSTFDNIKSLLKEGKLEGLDEPPAEFTVPVPPPDLIRVVSMPAINNETGNRAQLEITVEEEESSDVSDKDKERDHTELPRLPPSPIEDDDRPEFRATGRLRDCNGMPAPFPMDLDTGKSSASVLAESQTSKKGANAASSERLVSKIPVNLLIEDQIVKKALKENRRQLEKVSDAIKEIESVKNSESYCDSKRWRNGDVKQSSKRNSFENNEPLAERKPALDGSPFDSRSRRQQHSSDSETSKTSSDADFDRRKANGNDIVYSSSRRLRQNGIENHKNDQKQIENVSVEVMEFPPLPPSPVEEADEESSDIGQSSIMPPKSKSHGSSSSSNRTIEYRPRVPPHRTPVGDSKEQASLNTRSMDAGFARGRRAPAANNSRREGCGSERTSPTGRRSRDAPRSEAEGVDRRVLVAEEEEEEEEEEEKKKEGAPLYHCNPVAA</sequence>
<feature type="compositionally biased region" description="Basic and acidic residues" evidence="1">
    <location>
        <begin position="918"/>
        <end position="936"/>
    </location>
</feature>
<dbReference type="Proteomes" id="UP000008237">
    <property type="component" value="Unassembled WGS sequence"/>
</dbReference>
<feature type="region of interest" description="Disordered" evidence="1">
    <location>
        <begin position="706"/>
        <end position="964"/>
    </location>
</feature>
<evidence type="ECO:0000313" key="2">
    <source>
        <dbReference type="EMBL" id="EFN87879.1"/>
    </source>
</evidence>
<dbReference type="OrthoDB" id="6605882at2759"/>
<dbReference type="EMBL" id="GL446384">
    <property type="protein sequence ID" value="EFN87879.1"/>
    <property type="molecule type" value="Genomic_DNA"/>
</dbReference>
<feature type="region of interest" description="Disordered" evidence="1">
    <location>
        <begin position="576"/>
        <end position="668"/>
    </location>
</feature>
<feature type="compositionally biased region" description="Basic and acidic residues" evidence="1">
    <location>
        <begin position="706"/>
        <end position="723"/>
    </location>
</feature>
<protein>
    <submittedName>
        <fullName evidence="2">Uncharacterized protein</fullName>
    </submittedName>
</protein>
<reference evidence="2 3" key="1">
    <citation type="journal article" date="2010" name="Science">
        <title>Genomic comparison of the ants Camponotus floridanus and Harpegnathos saltator.</title>
        <authorList>
            <person name="Bonasio R."/>
            <person name="Zhang G."/>
            <person name="Ye C."/>
            <person name="Mutti N.S."/>
            <person name="Fang X."/>
            <person name="Qin N."/>
            <person name="Donahue G."/>
            <person name="Yang P."/>
            <person name="Li Q."/>
            <person name="Li C."/>
            <person name="Zhang P."/>
            <person name="Huang Z."/>
            <person name="Berger S.L."/>
            <person name="Reinberg D."/>
            <person name="Wang J."/>
            <person name="Liebig J."/>
        </authorList>
    </citation>
    <scope>NUCLEOTIDE SEQUENCE [LARGE SCALE GENOMIC DNA]</scope>
    <source>
        <strain evidence="2 3">R22 G/1</strain>
    </source>
</reference>
<dbReference type="AlphaFoldDB" id="E2B8T9"/>
<evidence type="ECO:0000256" key="1">
    <source>
        <dbReference type="SAM" id="MobiDB-lite"/>
    </source>
</evidence>
<feature type="compositionally biased region" description="Basic and acidic residues" evidence="1">
    <location>
        <begin position="191"/>
        <end position="207"/>
    </location>
</feature>
<proteinExistence type="predicted"/>
<evidence type="ECO:0000313" key="3">
    <source>
        <dbReference type="Proteomes" id="UP000008237"/>
    </source>
</evidence>
<organism evidence="3">
    <name type="scientific">Harpegnathos saltator</name>
    <name type="common">Jerdon's jumping ant</name>
    <dbReference type="NCBI Taxonomy" id="610380"/>
    <lineage>
        <taxon>Eukaryota</taxon>
        <taxon>Metazoa</taxon>
        <taxon>Ecdysozoa</taxon>
        <taxon>Arthropoda</taxon>
        <taxon>Hexapoda</taxon>
        <taxon>Insecta</taxon>
        <taxon>Pterygota</taxon>
        <taxon>Neoptera</taxon>
        <taxon>Endopterygota</taxon>
        <taxon>Hymenoptera</taxon>
        <taxon>Apocrita</taxon>
        <taxon>Aculeata</taxon>
        <taxon>Formicoidea</taxon>
        <taxon>Formicidae</taxon>
        <taxon>Ponerinae</taxon>
        <taxon>Ponerini</taxon>
        <taxon>Harpegnathos</taxon>
    </lineage>
</organism>
<feature type="region of interest" description="Disordered" evidence="1">
    <location>
        <begin position="369"/>
        <end position="518"/>
    </location>
</feature>
<keyword evidence="3" id="KW-1185">Reference proteome</keyword>
<feature type="compositionally biased region" description="Basic and acidic residues" evidence="1">
    <location>
        <begin position="592"/>
        <end position="604"/>
    </location>
</feature>
<feature type="compositionally biased region" description="Low complexity" evidence="1">
    <location>
        <begin position="888"/>
        <end position="901"/>
    </location>
</feature>
<feature type="compositionally biased region" description="Basic and acidic residues" evidence="1">
    <location>
        <begin position="442"/>
        <end position="451"/>
    </location>
</feature>
<gene>
    <name evidence="2" type="ORF">EAI_05462</name>
</gene>
<dbReference type="InParanoid" id="E2B8T9"/>
<feature type="region of interest" description="Disordered" evidence="1">
    <location>
        <begin position="30"/>
        <end position="90"/>
    </location>
</feature>
<dbReference type="OMA" id="FDDWQDP"/>
<feature type="compositionally biased region" description="Basic and acidic residues" evidence="1">
    <location>
        <begin position="618"/>
        <end position="628"/>
    </location>
</feature>
<feature type="compositionally biased region" description="Polar residues" evidence="1">
    <location>
        <begin position="643"/>
        <end position="664"/>
    </location>
</feature>
<feature type="compositionally biased region" description="Basic and acidic residues" evidence="1">
    <location>
        <begin position="223"/>
        <end position="262"/>
    </location>
</feature>
<feature type="region of interest" description="Disordered" evidence="1">
    <location>
        <begin position="104"/>
        <end position="274"/>
    </location>
</feature>
<feature type="compositionally biased region" description="Low complexity" evidence="1">
    <location>
        <begin position="263"/>
        <end position="273"/>
    </location>
</feature>
<feature type="compositionally biased region" description="Basic and acidic residues" evidence="1">
    <location>
        <begin position="166"/>
        <end position="178"/>
    </location>
</feature>
<feature type="compositionally biased region" description="Basic and acidic residues" evidence="1">
    <location>
        <begin position="376"/>
        <end position="385"/>
    </location>
</feature>
<feature type="compositionally biased region" description="Acidic residues" evidence="1">
    <location>
        <begin position="937"/>
        <end position="947"/>
    </location>
</feature>